<evidence type="ECO:0000313" key="2">
    <source>
        <dbReference type="EMBL" id="MRG92599.1"/>
    </source>
</evidence>
<organism evidence="2 3">
    <name type="scientific">Polyangium spumosum</name>
    <dbReference type="NCBI Taxonomy" id="889282"/>
    <lineage>
        <taxon>Bacteria</taxon>
        <taxon>Pseudomonadati</taxon>
        <taxon>Myxococcota</taxon>
        <taxon>Polyangia</taxon>
        <taxon>Polyangiales</taxon>
        <taxon>Polyangiaceae</taxon>
        <taxon>Polyangium</taxon>
    </lineage>
</organism>
<keyword evidence="3" id="KW-1185">Reference proteome</keyword>
<dbReference type="Pfam" id="PF00149">
    <property type="entry name" value="Metallophos"/>
    <property type="match status" value="1"/>
</dbReference>
<dbReference type="OrthoDB" id="651281at2"/>
<dbReference type="GO" id="GO:0016787">
    <property type="term" value="F:hydrolase activity"/>
    <property type="evidence" value="ECO:0007669"/>
    <property type="project" value="InterPro"/>
</dbReference>
<accession>A0A6N7PKZ9</accession>
<reference evidence="2 3" key="1">
    <citation type="submission" date="2019-10" db="EMBL/GenBank/DDBJ databases">
        <title>A soil myxobacterium in the family Polyangiaceae.</title>
        <authorList>
            <person name="Li Y."/>
            <person name="Wang J."/>
        </authorList>
    </citation>
    <scope>NUCLEOTIDE SEQUENCE [LARGE SCALE GENOMIC DNA]</scope>
    <source>
        <strain evidence="2 3">DSM 14734</strain>
    </source>
</reference>
<name>A0A6N7PKZ9_9BACT</name>
<feature type="domain" description="Calcineurin-like phosphoesterase" evidence="1">
    <location>
        <begin position="172"/>
        <end position="409"/>
    </location>
</feature>
<dbReference type="EMBL" id="WJIE01000003">
    <property type="protein sequence ID" value="MRG92599.1"/>
    <property type="molecule type" value="Genomic_DNA"/>
</dbReference>
<dbReference type="PANTHER" id="PTHR30337:SF8">
    <property type="entry name" value="BLL4141 PROTEIN"/>
    <property type="match status" value="1"/>
</dbReference>
<protein>
    <recommendedName>
        <fullName evidence="1">Calcineurin-like phosphoesterase domain-containing protein</fullName>
    </recommendedName>
</protein>
<comment type="caution">
    <text evidence="2">The sequence shown here is derived from an EMBL/GenBank/DDBJ whole genome shotgun (WGS) entry which is preliminary data.</text>
</comment>
<evidence type="ECO:0000259" key="1">
    <source>
        <dbReference type="Pfam" id="PF00149"/>
    </source>
</evidence>
<evidence type="ECO:0000313" key="3">
    <source>
        <dbReference type="Proteomes" id="UP000440224"/>
    </source>
</evidence>
<dbReference type="SUPFAM" id="SSF56300">
    <property type="entry name" value="Metallo-dependent phosphatases"/>
    <property type="match status" value="1"/>
</dbReference>
<dbReference type="AlphaFoldDB" id="A0A6N7PKZ9"/>
<proteinExistence type="predicted"/>
<dbReference type="PANTHER" id="PTHR30337">
    <property type="entry name" value="COMPONENT OF ATP-DEPENDENT DSDNA EXONUCLEASE"/>
    <property type="match status" value="1"/>
</dbReference>
<sequence length="732" mass="80111">MTPEARIEELSARLSLAQGSPSLLVVVAESDATLDEARGLLVGILRKAPMRVEDLGACDVDTGPARWAELTHEHEADAYVLSAAPWGPFSGGAFAGLLNAEREFLRRLAGPVLLVVSRETERILRQKAPDFFTWAARTYELPAPAELVAIARKVGALPERAAGDAAEEPPVRFLHLSDLHLRPQRVKRYDQDRVLRGLVDFLAQDRERFPLDLVFVTGDLAHSGKPDEFELVVDLFQRILDVTGVAPAHFFVVPGNHDVDRDVGRWLRRTLDKDEEAITFFEDEHARRFHTQKLEAYRQALGSLLGEDRALGLGVGANAVEVVTVRGARIAVASFNSAFFAQGDDDQGKLWLGEPNIDRAGDRIADEGARAAIALLHHPFEALHELERDVIEHRFERVFDIVLRGHMHQQKSRGIASQRGGFVELAAPSAYQGSPWPNGCLLGELFPRAGKVRITPYAYASGADPWVLDTRVFPDDAKDGYTHTFSVPGKKRTPSVLRRHLAQAAEEAVEAAPEAVQRQVAKVLGIEAPSSRMSKEVAKKVARAAAAKVDDPAMLANVVDEQRMSTALSKTAADELEAGGPTRIPRSDPQFLEKALSRVAEFIHHKVRGKVAKSAAREEILAQLIAAALGHVVDGPVSVQPLLSDGTRPDILIGSLNEAPAVRSVVEVKLARKASGNLHDAGLMQLDRYLKSVEAAHGAFVLVHTGESEKEPCIEHTKTPTGREILVLHLFW</sequence>
<gene>
    <name evidence="2" type="ORF">GF068_11760</name>
</gene>
<dbReference type="Proteomes" id="UP000440224">
    <property type="component" value="Unassembled WGS sequence"/>
</dbReference>
<dbReference type="Gene3D" id="3.60.21.10">
    <property type="match status" value="1"/>
</dbReference>
<dbReference type="InterPro" id="IPR029052">
    <property type="entry name" value="Metallo-depent_PP-like"/>
</dbReference>
<dbReference type="RefSeq" id="WP_153819464.1">
    <property type="nucleotide sequence ID" value="NZ_WJIE01000003.1"/>
</dbReference>
<dbReference type="InterPro" id="IPR004843">
    <property type="entry name" value="Calcineurin-like_PHP"/>
</dbReference>
<dbReference type="InterPro" id="IPR050535">
    <property type="entry name" value="DNA_Repair-Maintenance_Comp"/>
</dbReference>